<evidence type="ECO:0000256" key="1">
    <source>
        <dbReference type="SAM" id="MobiDB-lite"/>
    </source>
</evidence>
<name>A0A1D6MR31_MAIZE</name>
<organism evidence="2">
    <name type="scientific">Zea mays</name>
    <name type="common">Maize</name>
    <dbReference type="NCBI Taxonomy" id="4577"/>
    <lineage>
        <taxon>Eukaryota</taxon>
        <taxon>Viridiplantae</taxon>
        <taxon>Streptophyta</taxon>
        <taxon>Embryophyta</taxon>
        <taxon>Tracheophyta</taxon>
        <taxon>Spermatophyta</taxon>
        <taxon>Magnoliopsida</taxon>
        <taxon>Liliopsida</taxon>
        <taxon>Poales</taxon>
        <taxon>Poaceae</taxon>
        <taxon>PACMAD clade</taxon>
        <taxon>Panicoideae</taxon>
        <taxon>Andropogonodae</taxon>
        <taxon>Andropogoneae</taxon>
        <taxon>Tripsacinae</taxon>
        <taxon>Zea</taxon>
    </lineage>
</organism>
<accession>A0A1D6MR31</accession>
<protein>
    <submittedName>
        <fullName evidence="2">Uncharacterized protein</fullName>
    </submittedName>
</protein>
<evidence type="ECO:0000313" key="2">
    <source>
        <dbReference type="EMBL" id="ONM31452.1"/>
    </source>
</evidence>
<dbReference type="EMBL" id="CM007649">
    <property type="protein sequence ID" value="ONM31452.1"/>
    <property type="molecule type" value="Genomic_DNA"/>
</dbReference>
<reference evidence="2" key="1">
    <citation type="submission" date="2015-12" db="EMBL/GenBank/DDBJ databases">
        <title>Update maize B73 reference genome by single molecule sequencing technologies.</title>
        <authorList>
            <consortium name="Maize Genome Sequencing Project"/>
            <person name="Ware D."/>
        </authorList>
    </citation>
    <scope>NUCLEOTIDE SEQUENCE [LARGE SCALE GENOMIC DNA]</scope>
    <source>
        <tissue evidence="2">Seedling</tissue>
    </source>
</reference>
<feature type="compositionally biased region" description="Basic residues" evidence="1">
    <location>
        <begin position="21"/>
        <end position="30"/>
    </location>
</feature>
<feature type="region of interest" description="Disordered" evidence="1">
    <location>
        <begin position="1"/>
        <end position="67"/>
    </location>
</feature>
<sequence length="297" mass="32523">MPPPRKIRHASVSASPPCSRLTRRPTRRKTAMPPPRLALRADPQPPDPPGPASPSPRRSNNQAEEMHPQMWKLRAATRTAMQPPRTICHAPASHDPPCLRLGFSSVQPPDPSGPRLSFPSALKQPIRENAPTNLEAAAMAPDLAMAFMIWKPHNLRCRFGKHDLGTAITTTIPQMSRPPTTRTPRFGNATFGTIALDLAIVCMIFVADLESARSTTLIWKVPCQTIPAQIPQIVHPPSLKRSQLPSCSNLPTTTEILRSHSSSSSCVSGTRLLDILSSLLRISLRNALKIIVFNDSI</sequence>
<proteinExistence type="predicted"/>
<dbReference type="ExpressionAtlas" id="A0A1D6MR31">
    <property type="expression patterns" value="baseline"/>
</dbReference>
<dbReference type="PaxDb" id="4577-GRMZM2G334891_P01"/>
<feature type="compositionally biased region" description="Pro residues" evidence="1">
    <location>
        <begin position="43"/>
        <end position="54"/>
    </location>
</feature>
<dbReference type="AlphaFoldDB" id="A0A1D6MR31"/>
<gene>
    <name evidence="2" type="ORF">ZEAMMB73_Zm00001d040499</name>
</gene>